<keyword evidence="12" id="KW-1185">Reference proteome</keyword>
<name>A0A0B3RXY4_9RHOB</name>
<dbReference type="STRING" id="561184.SAMN05216376_11076"/>
<evidence type="ECO:0000256" key="9">
    <source>
        <dbReference type="ARBA" id="ARBA00023136"/>
    </source>
</evidence>
<comment type="caution">
    <text evidence="11">The sequence shown here is derived from an EMBL/GenBank/DDBJ whole genome shotgun (WGS) entry which is preliminary data.</text>
</comment>
<dbReference type="InterPro" id="IPR045584">
    <property type="entry name" value="Pilin-like"/>
</dbReference>
<dbReference type="PANTHER" id="PTHR39583">
    <property type="entry name" value="TYPE II SECRETION SYSTEM PROTEIN J-RELATED"/>
    <property type="match status" value="1"/>
</dbReference>
<protein>
    <recommendedName>
        <fullName evidence="3">Type II secretion system protein J</fullName>
    </recommendedName>
</protein>
<dbReference type="InterPro" id="IPR051621">
    <property type="entry name" value="T2SS_protein_J"/>
</dbReference>
<dbReference type="Pfam" id="PF11612">
    <property type="entry name" value="T2SSJ"/>
    <property type="match status" value="1"/>
</dbReference>
<dbReference type="GO" id="GO:0005886">
    <property type="term" value="C:plasma membrane"/>
    <property type="evidence" value="ECO:0007669"/>
    <property type="project" value="UniProtKB-SubCell"/>
</dbReference>
<evidence type="ECO:0000256" key="8">
    <source>
        <dbReference type="ARBA" id="ARBA00022989"/>
    </source>
</evidence>
<evidence type="ECO:0000256" key="5">
    <source>
        <dbReference type="ARBA" id="ARBA00022481"/>
    </source>
</evidence>
<dbReference type="PROSITE" id="PS00409">
    <property type="entry name" value="PROKAR_NTER_METHYL"/>
    <property type="match status" value="1"/>
</dbReference>
<organism evidence="11 12">
    <name type="scientific">Mameliella alba</name>
    <dbReference type="NCBI Taxonomy" id="561184"/>
    <lineage>
        <taxon>Bacteria</taxon>
        <taxon>Pseudomonadati</taxon>
        <taxon>Pseudomonadota</taxon>
        <taxon>Alphaproteobacteria</taxon>
        <taxon>Rhodobacterales</taxon>
        <taxon>Roseobacteraceae</taxon>
        <taxon>Mameliella</taxon>
    </lineage>
</organism>
<gene>
    <name evidence="11" type="ORF">OA50_02456</name>
</gene>
<dbReference type="NCBIfam" id="TIGR02532">
    <property type="entry name" value="IV_pilin_GFxxxE"/>
    <property type="match status" value="1"/>
</dbReference>
<sequence>MKGTRGLTLIELVVAMALFSLVAVMGMQTLNGTIRTRDALGGRDDRDRALAVTLALLRSDLDRAAPMVFHAPDGPPQSALTFDGGVLALTVSALDGTTAPFQRVEWRYDRATGGLSRASWPVSAPASAAQRSPDRVFLTGVESVRLRSYWESQGWVEGAGGGLVGPAAGAPDALDEDRTFARVANLYSDVLPSAVELTFNLDGLGEIRLLEALP</sequence>
<keyword evidence="5" id="KW-0488">Methylation</keyword>
<dbReference type="OrthoDB" id="7869574at2"/>
<dbReference type="AlphaFoldDB" id="A0A0B3RXY4"/>
<keyword evidence="6" id="KW-0997">Cell inner membrane</keyword>
<dbReference type="SUPFAM" id="SSF54523">
    <property type="entry name" value="Pili subunits"/>
    <property type="match status" value="1"/>
</dbReference>
<keyword evidence="4" id="KW-1003">Cell membrane</keyword>
<evidence type="ECO:0000313" key="11">
    <source>
        <dbReference type="EMBL" id="KHQ52912.1"/>
    </source>
</evidence>
<dbReference type="Pfam" id="PF07963">
    <property type="entry name" value="N_methyl"/>
    <property type="match status" value="1"/>
</dbReference>
<evidence type="ECO:0000256" key="1">
    <source>
        <dbReference type="ARBA" id="ARBA00004377"/>
    </source>
</evidence>
<reference evidence="11 12" key="1">
    <citation type="submission" date="2014-10" db="EMBL/GenBank/DDBJ databases">
        <title>Genome sequence of Ponticoccus sp. strain UMTAT08 isolated from clonal culture of toxic dinoflagellate Alexandrium tamiyavanichii.</title>
        <authorList>
            <person name="Gan H.Y."/>
            <person name="Muhd D.-D."/>
            <person name="Mohd Noor M.E."/>
            <person name="Yeong Y.S."/>
            <person name="Usup G."/>
        </authorList>
    </citation>
    <scope>NUCLEOTIDE SEQUENCE [LARGE SCALE GENOMIC DNA]</scope>
    <source>
        <strain evidence="11 12">UMTAT08</strain>
    </source>
</reference>
<dbReference type="GO" id="GO:0015627">
    <property type="term" value="C:type II protein secretion system complex"/>
    <property type="evidence" value="ECO:0007669"/>
    <property type="project" value="InterPro"/>
</dbReference>
<dbReference type="RefSeq" id="WP_043141572.1">
    <property type="nucleotide sequence ID" value="NZ_JSUQ01000009.1"/>
</dbReference>
<comment type="subcellular location">
    <subcellularLocation>
        <location evidence="1">Cell inner membrane</location>
        <topology evidence="1">Single-pass membrane protein</topology>
    </subcellularLocation>
</comment>
<feature type="transmembrane region" description="Helical" evidence="10">
    <location>
        <begin position="6"/>
        <end position="27"/>
    </location>
</feature>
<accession>A0A0B3RXY4</accession>
<evidence type="ECO:0000256" key="6">
    <source>
        <dbReference type="ARBA" id="ARBA00022519"/>
    </source>
</evidence>
<dbReference type="InterPro" id="IPR010055">
    <property type="entry name" value="T2SS_protein-GspJ"/>
</dbReference>
<dbReference type="Proteomes" id="UP000030960">
    <property type="component" value="Unassembled WGS sequence"/>
</dbReference>
<dbReference type="EMBL" id="JSUQ01000009">
    <property type="protein sequence ID" value="KHQ52912.1"/>
    <property type="molecule type" value="Genomic_DNA"/>
</dbReference>
<evidence type="ECO:0000256" key="2">
    <source>
        <dbReference type="ARBA" id="ARBA00011084"/>
    </source>
</evidence>
<evidence type="ECO:0000256" key="3">
    <source>
        <dbReference type="ARBA" id="ARBA00021539"/>
    </source>
</evidence>
<proteinExistence type="inferred from homology"/>
<evidence type="ECO:0000313" key="12">
    <source>
        <dbReference type="Proteomes" id="UP000030960"/>
    </source>
</evidence>
<evidence type="ECO:0000256" key="7">
    <source>
        <dbReference type="ARBA" id="ARBA00022692"/>
    </source>
</evidence>
<dbReference type="PANTHER" id="PTHR39583:SF2">
    <property type="entry name" value="TYPE II SECRETION SYSTEM PROTEIN J"/>
    <property type="match status" value="1"/>
</dbReference>
<evidence type="ECO:0000256" key="10">
    <source>
        <dbReference type="SAM" id="Phobius"/>
    </source>
</evidence>
<keyword evidence="8 10" id="KW-1133">Transmembrane helix</keyword>
<dbReference type="InterPro" id="IPR012902">
    <property type="entry name" value="N_methyl_site"/>
</dbReference>
<comment type="similarity">
    <text evidence="2">Belongs to the GSP J family.</text>
</comment>
<dbReference type="GO" id="GO:0015628">
    <property type="term" value="P:protein secretion by the type II secretion system"/>
    <property type="evidence" value="ECO:0007669"/>
    <property type="project" value="InterPro"/>
</dbReference>
<keyword evidence="7 10" id="KW-0812">Transmembrane</keyword>
<evidence type="ECO:0000256" key="4">
    <source>
        <dbReference type="ARBA" id="ARBA00022475"/>
    </source>
</evidence>
<keyword evidence="9 10" id="KW-0472">Membrane</keyword>